<gene>
    <name evidence="3" type="ORF">HUW51_11335</name>
</gene>
<dbReference type="PROSITE" id="PS51762">
    <property type="entry name" value="GH16_2"/>
    <property type="match status" value="1"/>
</dbReference>
<accession>A0A7G7G807</accession>
<dbReference type="CDD" id="cd08023">
    <property type="entry name" value="GH16_laminarinase_like"/>
    <property type="match status" value="1"/>
</dbReference>
<dbReference type="PANTHER" id="PTHR10963">
    <property type="entry name" value="GLYCOSYL HYDROLASE-RELATED"/>
    <property type="match status" value="1"/>
</dbReference>
<dbReference type="AlphaFoldDB" id="A0A7G7G807"/>
<keyword evidence="4" id="KW-1185">Reference proteome</keyword>
<protein>
    <submittedName>
        <fullName evidence="3">Glycoside hydrolase family 16 protein</fullName>
    </submittedName>
</protein>
<dbReference type="KEGG" id="aswu:HUW51_11335"/>
<dbReference type="InterPro" id="IPR013320">
    <property type="entry name" value="ConA-like_dom_sf"/>
</dbReference>
<dbReference type="Proteomes" id="UP000515237">
    <property type="component" value="Chromosome"/>
</dbReference>
<dbReference type="InterPro" id="IPR000757">
    <property type="entry name" value="Beta-glucanase-like"/>
</dbReference>
<proteinExistence type="inferred from homology"/>
<organism evidence="3 4">
    <name type="scientific">Adhaeribacter swui</name>
    <dbReference type="NCBI Taxonomy" id="2086471"/>
    <lineage>
        <taxon>Bacteria</taxon>
        <taxon>Pseudomonadati</taxon>
        <taxon>Bacteroidota</taxon>
        <taxon>Cytophagia</taxon>
        <taxon>Cytophagales</taxon>
        <taxon>Hymenobacteraceae</taxon>
        <taxon>Adhaeribacter</taxon>
    </lineage>
</organism>
<feature type="domain" description="GH16" evidence="2">
    <location>
        <begin position="9"/>
        <end position="293"/>
    </location>
</feature>
<dbReference type="InterPro" id="IPR050546">
    <property type="entry name" value="Glycosyl_Hydrlase_16"/>
</dbReference>
<evidence type="ECO:0000256" key="1">
    <source>
        <dbReference type="ARBA" id="ARBA00006865"/>
    </source>
</evidence>
<name>A0A7G7G807_9BACT</name>
<dbReference type="GO" id="GO:0004553">
    <property type="term" value="F:hydrolase activity, hydrolyzing O-glycosyl compounds"/>
    <property type="evidence" value="ECO:0007669"/>
    <property type="project" value="InterPro"/>
</dbReference>
<dbReference type="EMBL" id="CP055156">
    <property type="protein sequence ID" value="QNF33291.1"/>
    <property type="molecule type" value="Genomic_DNA"/>
</dbReference>
<keyword evidence="3" id="KW-0378">Hydrolase</keyword>
<evidence type="ECO:0000259" key="2">
    <source>
        <dbReference type="PROSITE" id="PS51762"/>
    </source>
</evidence>
<dbReference type="RefSeq" id="WP_185274143.1">
    <property type="nucleotide sequence ID" value="NZ_CP055156.1"/>
</dbReference>
<reference evidence="3 4" key="1">
    <citation type="journal article" date="2018" name="Int. J. Syst. Evol. Microbiol.">
        <title>Adhaeribacter swui sp. nov., isolated from wet mud.</title>
        <authorList>
            <person name="Kim D.U."/>
            <person name="Kim K.W."/>
            <person name="Kang M.S."/>
            <person name="Kim J.Y."/>
            <person name="Jang J.H."/>
            <person name="Kim M.K."/>
        </authorList>
    </citation>
    <scope>NUCLEOTIDE SEQUENCE [LARGE SCALE GENOMIC DNA]</scope>
    <source>
        <strain evidence="3 4">KCTC 52873</strain>
    </source>
</reference>
<dbReference type="Pfam" id="PF00722">
    <property type="entry name" value="Glyco_hydro_16"/>
    <property type="match status" value="1"/>
</dbReference>
<sequence>MKLSWIFILSLIGLFVPEQLRAQQQPYLVAKTKKFKKTDKWQLLWADEFNTSGKPNPKNWTFEKGFVRNHEAQWYQPENARCENGFLIIEGRPEQKANSNYQPNSPDWRRNRQTAAYTSASLTTQGLHQWQYGRWEMRGKINISPGMWPAFWTLGTAGEWPKNGEIDIMEYYRDSLLANVAWGTAKQYQAKWSTTKKAITSFRDPNWASKFHVWRMDWDEKYIRLYVDGLLLNQVDLSKTINQDGTNINPFHQPHYMLLNLAIGGENGGDPAKTTFPTRFEVDYVRVYQKVKP</sequence>
<dbReference type="PANTHER" id="PTHR10963:SF55">
    <property type="entry name" value="GLYCOSIDE HYDROLASE FAMILY 16 PROTEIN"/>
    <property type="match status" value="1"/>
</dbReference>
<comment type="similarity">
    <text evidence="1">Belongs to the glycosyl hydrolase 16 family.</text>
</comment>
<evidence type="ECO:0000313" key="3">
    <source>
        <dbReference type="EMBL" id="QNF33291.1"/>
    </source>
</evidence>
<dbReference type="GO" id="GO:0005975">
    <property type="term" value="P:carbohydrate metabolic process"/>
    <property type="evidence" value="ECO:0007669"/>
    <property type="project" value="InterPro"/>
</dbReference>
<dbReference type="Gene3D" id="2.60.120.200">
    <property type="match status" value="1"/>
</dbReference>
<dbReference type="SUPFAM" id="SSF49899">
    <property type="entry name" value="Concanavalin A-like lectins/glucanases"/>
    <property type="match status" value="1"/>
</dbReference>
<evidence type="ECO:0000313" key="4">
    <source>
        <dbReference type="Proteomes" id="UP000515237"/>
    </source>
</evidence>